<evidence type="ECO:0000313" key="7">
    <source>
        <dbReference type="Proteomes" id="UP000794436"/>
    </source>
</evidence>
<reference evidence="6" key="1">
    <citation type="submission" date="2019-03" db="EMBL/GenBank/DDBJ databases">
        <title>Long read genome sequence of the mycoparasitic Pythium oligandrum ATCC 38472 isolated from sugarbeet rhizosphere.</title>
        <authorList>
            <person name="Gaulin E."/>
        </authorList>
    </citation>
    <scope>NUCLEOTIDE SEQUENCE</scope>
    <source>
        <strain evidence="6">ATCC 38472_TT</strain>
    </source>
</reference>
<gene>
    <name evidence="6" type="ORF">Poli38472_013116</name>
</gene>
<dbReference type="SUPFAM" id="SSF111331">
    <property type="entry name" value="NAD kinase/diacylglycerol kinase-like"/>
    <property type="match status" value="1"/>
</dbReference>
<dbReference type="Gene3D" id="3.40.50.10330">
    <property type="entry name" value="Probable inorganic polyphosphate/atp-NAD kinase, domain 1"/>
    <property type="match status" value="1"/>
</dbReference>
<dbReference type="PANTHER" id="PTHR12358:SF31">
    <property type="entry name" value="ACYLGLYCEROL KINASE, MITOCHONDRIAL"/>
    <property type="match status" value="1"/>
</dbReference>
<dbReference type="GO" id="GO:0005524">
    <property type="term" value="F:ATP binding"/>
    <property type="evidence" value="ECO:0007669"/>
    <property type="project" value="UniProtKB-KW"/>
</dbReference>
<dbReference type="InterPro" id="IPR016064">
    <property type="entry name" value="NAD/diacylglycerol_kinase_sf"/>
</dbReference>
<dbReference type="EMBL" id="SPLM01000148">
    <property type="protein sequence ID" value="TMW55225.1"/>
    <property type="molecule type" value="Genomic_DNA"/>
</dbReference>
<keyword evidence="4" id="KW-0067">ATP-binding</keyword>
<accession>A0A8K1C2G1</accession>
<dbReference type="PROSITE" id="PS50146">
    <property type="entry name" value="DAGK"/>
    <property type="match status" value="1"/>
</dbReference>
<dbReference type="InterPro" id="IPR017438">
    <property type="entry name" value="ATP-NAD_kinase_N"/>
</dbReference>
<dbReference type="GO" id="GO:0016020">
    <property type="term" value="C:membrane"/>
    <property type="evidence" value="ECO:0007669"/>
    <property type="project" value="TreeGrafter"/>
</dbReference>
<evidence type="ECO:0000259" key="5">
    <source>
        <dbReference type="PROSITE" id="PS50146"/>
    </source>
</evidence>
<evidence type="ECO:0000313" key="6">
    <source>
        <dbReference type="EMBL" id="TMW55225.1"/>
    </source>
</evidence>
<evidence type="ECO:0000256" key="3">
    <source>
        <dbReference type="ARBA" id="ARBA00022777"/>
    </source>
</evidence>
<dbReference type="GO" id="GO:0046512">
    <property type="term" value="P:sphingosine biosynthetic process"/>
    <property type="evidence" value="ECO:0007669"/>
    <property type="project" value="TreeGrafter"/>
</dbReference>
<dbReference type="InterPro" id="IPR001206">
    <property type="entry name" value="Diacylglycerol_kinase_cat_dom"/>
</dbReference>
<dbReference type="SMART" id="SM00046">
    <property type="entry name" value="DAGKc"/>
    <property type="match status" value="1"/>
</dbReference>
<dbReference type="OrthoDB" id="3853857at2759"/>
<evidence type="ECO:0000256" key="2">
    <source>
        <dbReference type="ARBA" id="ARBA00022741"/>
    </source>
</evidence>
<dbReference type="Pfam" id="PF19279">
    <property type="entry name" value="YegS_C"/>
    <property type="match status" value="1"/>
</dbReference>
<keyword evidence="7" id="KW-1185">Reference proteome</keyword>
<sequence>MSSLAIGRPSTIEFDHVTYPGRRLWWPRRRTVTLELSLSHCAVVETHATKAHKAERTVLSWREVLGAQIQSPDGQRLQTPTDVVDVDGTYRFVLSALPAKISRPSEPKRRELAQWSFEFPGRIMSDAVALGRWVNFLADPRSTEEVMSKRALDEVVLNEKPARKFLVLINPVSGTGKSVQLYKDQVAPIFEYANVEAEVKLTERANHGVDIAKDVSLTAYDAIVTVGGDGSLCEIVQGLMARPDWHEAIQLPLGVIPSGSGNGLFGSLMHAHGEYFDTINAVFALAKGVAQSLDIAAVRNPFGDIMYSFLTSEWALVADVDVDSEKMRYLGVARFTVAALHHILLLRRIYEGTIWYLEDDPNAAYQPVPYKHEKGADRLGFDLFDKVEEGALASDGSSARWRKIDSGFHLVWVCNTTHPTTDSYMAPGAAIDDGYTYLVLLDGKHPRKDLINFLLSMDTGGHVDTESTQIIKSRAFRIEPANKDDVICVDGEVFRGPIETQVHHKVARVLTLPREAALGA</sequence>
<keyword evidence="2" id="KW-0547">Nucleotide-binding</keyword>
<dbReference type="InterPro" id="IPR050187">
    <property type="entry name" value="Lipid_Phosphate_FormReg"/>
</dbReference>
<dbReference type="GO" id="GO:0005737">
    <property type="term" value="C:cytoplasm"/>
    <property type="evidence" value="ECO:0007669"/>
    <property type="project" value="TreeGrafter"/>
</dbReference>
<dbReference type="PANTHER" id="PTHR12358">
    <property type="entry name" value="SPHINGOSINE KINASE"/>
    <property type="match status" value="1"/>
</dbReference>
<keyword evidence="3" id="KW-0418">Kinase</keyword>
<comment type="caution">
    <text evidence="6">The sequence shown here is derived from an EMBL/GenBank/DDBJ whole genome shotgun (WGS) entry which is preliminary data.</text>
</comment>
<dbReference type="Proteomes" id="UP000794436">
    <property type="component" value="Unassembled WGS sequence"/>
</dbReference>
<dbReference type="AlphaFoldDB" id="A0A8K1C2G1"/>
<dbReference type="Gene3D" id="2.60.200.40">
    <property type="match status" value="1"/>
</dbReference>
<dbReference type="InterPro" id="IPR045540">
    <property type="entry name" value="YegS/DAGK_C"/>
</dbReference>
<dbReference type="Pfam" id="PF00781">
    <property type="entry name" value="DAGK_cat"/>
    <property type="match status" value="1"/>
</dbReference>
<feature type="domain" description="DAGKc" evidence="5">
    <location>
        <begin position="160"/>
        <end position="301"/>
    </location>
</feature>
<name>A0A8K1C2G1_PYTOL</name>
<evidence type="ECO:0000256" key="1">
    <source>
        <dbReference type="ARBA" id="ARBA00022679"/>
    </source>
</evidence>
<dbReference type="GO" id="GO:0001727">
    <property type="term" value="F:lipid kinase activity"/>
    <property type="evidence" value="ECO:0007669"/>
    <property type="project" value="TreeGrafter"/>
</dbReference>
<proteinExistence type="predicted"/>
<keyword evidence="1" id="KW-0808">Transferase</keyword>
<organism evidence="6 7">
    <name type="scientific">Pythium oligandrum</name>
    <name type="common">Mycoparasitic fungus</name>
    <dbReference type="NCBI Taxonomy" id="41045"/>
    <lineage>
        <taxon>Eukaryota</taxon>
        <taxon>Sar</taxon>
        <taxon>Stramenopiles</taxon>
        <taxon>Oomycota</taxon>
        <taxon>Peronosporomycetes</taxon>
        <taxon>Pythiales</taxon>
        <taxon>Pythiaceae</taxon>
        <taxon>Pythium</taxon>
    </lineage>
</organism>
<protein>
    <recommendedName>
        <fullName evidence="5">DAGKc domain-containing protein</fullName>
    </recommendedName>
</protein>
<evidence type="ECO:0000256" key="4">
    <source>
        <dbReference type="ARBA" id="ARBA00022840"/>
    </source>
</evidence>